<organism evidence="2 3">
    <name type="scientific">Chaetoceros tenuissimus</name>
    <dbReference type="NCBI Taxonomy" id="426638"/>
    <lineage>
        <taxon>Eukaryota</taxon>
        <taxon>Sar</taxon>
        <taxon>Stramenopiles</taxon>
        <taxon>Ochrophyta</taxon>
        <taxon>Bacillariophyta</taxon>
        <taxon>Coscinodiscophyceae</taxon>
        <taxon>Chaetocerotophycidae</taxon>
        <taxon>Chaetocerotales</taxon>
        <taxon>Chaetocerotaceae</taxon>
        <taxon>Chaetoceros</taxon>
    </lineage>
</organism>
<evidence type="ECO:0000256" key="1">
    <source>
        <dbReference type="SAM" id="MobiDB-lite"/>
    </source>
</evidence>
<dbReference type="AlphaFoldDB" id="A0AAD3CRV9"/>
<dbReference type="Proteomes" id="UP001054902">
    <property type="component" value="Unassembled WGS sequence"/>
</dbReference>
<feature type="region of interest" description="Disordered" evidence="1">
    <location>
        <begin position="132"/>
        <end position="151"/>
    </location>
</feature>
<evidence type="ECO:0000313" key="3">
    <source>
        <dbReference type="Proteomes" id="UP001054902"/>
    </source>
</evidence>
<sequence>MQRQEHFRKKDKIAPAIKGASALNVVEFHNYDTTVLRDNVGKCSHKVALSGQEHLISPKGDEDVWVEKILVSVKNPDKKRIYFVSRNTGIRSREEPPTGAKVVLYMKPEYRERKLRENIDTEKLERHTKIHTSPRAVATRKHRNRKSGDGKAVITVKKKERILEFSKETEDKIHSELHLQNKQRIECDHSTQHDSINTGLICLCPHDEHGRRGLERSVNCGKLEIPDDDDDSSLISV</sequence>
<name>A0AAD3CRV9_9STRA</name>
<dbReference type="EMBL" id="BLLK01000045">
    <property type="protein sequence ID" value="GFH51042.1"/>
    <property type="molecule type" value="Genomic_DNA"/>
</dbReference>
<comment type="caution">
    <text evidence="2">The sequence shown here is derived from an EMBL/GenBank/DDBJ whole genome shotgun (WGS) entry which is preliminary data.</text>
</comment>
<feature type="compositionally biased region" description="Basic residues" evidence="1">
    <location>
        <begin position="132"/>
        <end position="145"/>
    </location>
</feature>
<evidence type="ECO:0000313" key="2">
    <source>
        <dbReference type="EMBL" id="GFH51042.1"/>
    </source>
</evidence>
<proteinExistence type="predicted"/>
<gene>
    <name evidence="2" type="ORF">CTEN210_07518</name>
</gene>
<accession>A0AAD3CRV9</accession>
<keyword evidence="3" id="KW-1185">Reference proteome</keyword>
<protein>
    <submittedName>
        <fullName evidence="2">Uncharacterized protein</fullName>
    </submittedName>
</protein>
<reference evidence="2 3" key="1">
    <citation type="journal article" date="2021" name="Sci. Rep.">
        <title>The genome of the diatom Chaetoceros tenuissimus carries an ancient integrated fragment of an extant virus.</title>
        <authorList>
            <person name="Hongo Y."/>
            <person name="Kimura K."/>
            <person name="Takaki Y."/>
            <person name="Yoshida Y."/>
            <person name="Baba S."/>
            <person name="Kobayashi G."/>
            <person name="Nagasaki K."/>
            <person name="Hano T."/>
            <person name="Tomaru Y."/>
        </authorList>
    </citation>
    <scope>NUCLEOTIDE SEQUENCE [LARGE SCALE GENOMIC DNA]</scope>
    <source>
        <strain evidence="2 3">NIES-3715</strain>
    </source>
</reference>